<dbReference type="EMBL" id="CAJNNV010029603">
    <property type="protein sequence ID" value="CAE8629159.1"/>
    <property type="molecule type" value="Genomic_DNA"/>
</dbReference>
<protein>
    <submittedName>
        <fullName evidence="2">Uncharacterized protein</fullName>
    </submittedName>
</protein>
<feature type="compositionally biased region" description="Low complexity" evidence="1">
    <location>
        <begin position="28"/>
        <end position="41"/>
    </location>
</feature>
<evidence type="ECO:0000256" key="1">
    <source>
        <dbReference type="SAM" id="MobiDB-lite"/>
    </source>
</evidence>
<organism evidence="2 3">
    <name type="scientific">Polarella glacialis</name>
    <name type="common">Dinoflagellate</name>
    <dbReference type="NCBI Taxonomy" id="89957"/>
    <lineage>
        <taxon>Eukaryota</taxon>
        <taxon>Sar</taxon>
        <taxon>Alveolata</taxon>
        <taxon>Dinophyceae</taxon>
        <taxon>Suessiales</taxon>
        <taxon>Suessiaceae</taxon>
        <taxon>Polarella</taxon>
    </lineage>
</organism>
<proteinExistence type="predicted"/>
<evidence type="ECO:0000313" key="2">
    <source>
        <dbReference type="EMBL" id="CAE8629159.1"/>
    </source>
</evidence>
<comment type="caution">
    <text evidence="2">The sequence shown here is derived from an EMBL/GenBank/DDBJ whole genome shotgun (WGS) entry which is preliminary data.</text>
</comment>
<sequence>MICLASSASCSETGLGAHALCRNIVRQNNNNNNNSNNNNNNPSYPSDSLRSCLAPNRGPQTNSRRCETRSLKNNRNMQNRNTATRTCRAHCEDPGKMTQGIRCSTCVPRGLLLQSGTT</sequence>
<accession>A0A813GPW7</accession>
<dbReference type="Proteomes" id="UP000654075">
    <property type="component" value="Unassembled WGS sequence"/>
</dbReference>
<evidence type="ECO:0000313" key="3">
    <source>
        <dbReference type="Proteomes" id="UP000654075"/>
    </source>
</evidence>
<keyword evidence="3" id="KW-1185">Reference proteome</keyword>
<name>A0A813GPW7_POLGL</name>
<feature type="region of interest" description="Disordered" evidence="1">
    <location>
        <begin position="27"/>
        <end position="79"/>
    </location>
</feature>
<dbReference type="AlphaFoldDB" id="A0A813GPW7"/>
<reference evidence="2" key="1">
    <citation type="submission" date="2021-02" db="EMBL/GenBank/DDBJ databases">
        <authorList>
            <person name="Dougan E. K."/>
            <person name="Rhodes N."/>
            <person name="Thang M."/>
            <person name="Chan C."/>
        </authorList>
    </citation>
    <scope>NUCLEOTIDE SEQUENCE</scope>
</reference>
<gene>
    <name evidence="2" type="ORF">PGLA1383_LOCUS45712</name>
</gene>